<evidence type="ECO:0000256" key="1">
    <source>
        <dbReference type="SAM" id="Phobius"/>
    </source>
</evidence>
<dbReference type="EMBL" id="AZFK01000013">
    <property type="protein sequence ID" value="KRL91951.1"/>
    <property type="molecule type" value="Genomic_DNA"/>
</dbReference>
<evidence type="ECO:0000313" key="2">
    <source>
        <dbReference type="EMBL" id="KRL91951.1"/>
    </source>
</evidence>
<keyword evidence="1" id="KW-0812">Transmembrane</keyword>
<protein>
    <submittedName>
        <fullName evidence="2">Uncharacterized protein</fullName>
    </submittedName>
</protein>
<dbReference type="PATRIC" id="fig|1423760.3.peg.547"/>
<organism evidence="2 3">
    <name type="scientific">Limosilactobacillus ingluviei DSM 15946</name>
    <dbReference type="NCBI Taxonomy" id="1423760"/>
    <lineage>
        <taxon>Bacteria</taxon>
        <taxon>Bacillati</taxon>
        <taxon>Bacillota</taxon>
        <taxon>Bacilli</taxon>
        <taxon>Lactobacillales</taxon>
        <taxon>Lactobacillaceae</taxon>
        <taxon>Limosilactobacillus</taxon>
    </lineage>
</organism>
<gene>
    <name evidence="2" type="ORF">FC43_GL000526</name>
</gene>
<accession>A0A0R1UEW5</accession>
<keyword evidence="1" id="KW-1133">Transmembrane helix</keyword>
<dbReference type="Proteomes" id="UP000050816">
    <property type="component" value="Unassembled WGS sequence"/>
</dbReference>
<feature type="transmembrane region" description="Helical" evidence="1">
    <location>
        <begin position="146"/>
        <end position="167"/>
    </location>
</feature>
<feature type="transmembrane region" description="Helical" evidence="1">
    <location>
        <begin position="225"/>
        <end position="243"/>
    </location>
</feature>
<proteinExistence type="predicted"/>
<keyword evidence="1" id="KW-0472">Membrane</keyword>
<sequence>MGLHLVAVLAAVFFLGSWWAQQTVLSEQTAKTTLTTPTVVATVQSELNSGLTQYGLTNLITATDTKAVLRQLITEVYQDQPLALDLSAVTERASRRADNSLSVYGVQVPTELTAGVAGTVNTAVNAQLNTSELKTVQQNLQVAKQVASVTLVVSGLLVVLGAVREFFNHALGRYLAVVGLVSGSLLWLLTWLLQSQAATFNFSAAIANSLMTAVVNQVVTTGWQLGGWAVGLGALALVGRWLWRLWRHR</sequence>
<name>A0A0R1UEW5_9LACO</name>
<dbReference type="AlphaFoldDB" id="A0A0R1UEW5"/>
<reference evidence="2 3" key="1">
    <citation type="journal article" date="2015" name="Genome Announc.">
        <title>Expanding the biotechnology potential of lactobacilli through comparative genomics of 213 strains and associated genera.</title>
        <authorList>
            <person name="Sun Z."/>
            <person name="Harris H.M."/>
            <person name="McCann A."/>
            <person name="Guo C."/>
            <person name="Argimon S."/>
            <person name="Zhang W."/>
            <person name="Yang X."/>
            <person name="Jeffery I.B."/>
            <person name="Cooney J.C."/>
            <person name="Kagawa T.F."/>
            <person name="Liu W."/>
            <person name="Song Y."/>
            <person name="Salvetti E."/>
            <person name="Wrobel A."/>
            <person name="Rasinkangas P."/>
            <person name="Parkhill J."/>
            <person name="Rea M.C."/>
            <person name="O'Sullivan O."/>
            <person name="Ritari J."/>
            <person name="Douillard F.P."/>
            <person name="Paul Ross R."/>
            <person name="Yang R."/>
            <person name="Briner A.E."/>
            <person name="Felis G.E."/>
            <person name="de Vos W.M."/>
            <person name="Barrangou R."/>
            <person name="Klaenhammer T.R."/>
            <person name="Caufield P.W."/>
            <person name="Cui Y."/>
            <person name="Zhang H."/>
            <person name="O'Toole P.W."/>
        </authorList>
    </citation>
    <scope>NUCLEOTIDE SEQUENCE [LARGE SCALE GENOMIC DNA]</scope>
    <source>
        <strain evidence="2 3">DSM 15946</strain>
    </source>
</reference>
<comment type="caution">
    <text evidence="2">The sequence shown here is derived from an EMBL/GenBank/DDBJ whole genome shotgun (WGS) entry which is preliminary data.</text>
</comment>
<feature type="transmembrane region" description="Helical" evidence="1">
    <location>
        <begin position="174"/>
        <end position="193"/>
    </location>
</feature>
<evidence type="ECO:0000313" key="3">
    <source>
        <dbReference type="Proteomes" id="UP000050816"/>
    </source>
</evidence>